<comment type="caution">
    <text evidence="4">The sequence shown here is derived from an EMBL/GenBank/DDBJ whole genome shotgun (WGS) entry which is preliminary data.</text>
</comment>
<keyword evidence="1" id="KW-1133">Transmembrane helix</keyword>
<feature type="transmembrane region" description="Helical" evidence="1">
    <location>
        <begin position="65"/>
        <end position="85"/>
    </location>
</feature>
<dbReference type="Proteomes" id="UP001079535">
    <property type="component" value="Unassembled WGS sequence"/>
</dbReference>
<evidence type="ECO:0000313" key="5">
    <source>
        <dbReference type="Proteomes" id="UP000235093"/>
    </source>
</evidence>
<dbReference type="RefSeq" id="WP_101883742.1">
    <property type="nucleotide sequence ID" value="NZ_CP176629.1"/>
</dbReference>
<protein>
    <submittedName>
        <fullName evidence="4">Uncharacterized protein</fullName>
    </submittedName>
</protein>
<gene>
    <name evidence="4" type="ORF">CDL23_02240</name>
    <name evidence="3" type="ORF">OZZ16_03660</name>
    <name evidence="2" type="ORF">OZZ17_02580</name>
</gene>
<keyword evidence="1" id="KW-0812">Transmembrane</keyword>
<evidence type="ECO:0000313" key="4">
    <source>
        <dbReference type="EMBL" id="PLT77426.1"/>
    </source>
</evidence>
<evidence type="ECO:0000313" key="3">
    <source>
        <dbReference type="EMBL" id="MCZ0689021.1"/>
    </source>
</evidence>
<feature type="transmembrane region" description="Helical" evidence="1">
    <location>
        <begin position="128"/>
        <end position="146"/>
    </location>
</feature>
<dbReference type="Proteomes" id="UP000235093">
    <property type="component" value="Unassembled WGS sequence"/>
</dbReference>
<evidence type="ECO:0000256" key="1">
    <source>
        <dbReference type="SAM" id="Phobius"/>
    </source>
</evidence>
<accession>A0A2N5PQK2</accession>
<sequence>MDIENLNLKRCLVLQSFAPLFLLLFMKHLDISLYLKLVHRFWEVLVNTGISAFSVAANHVSFGSFIISIISTIWLIITIVIAFGFNGMQKAGFKSAGEQIIIEDSPNDSGATFLVTYVLPLLTDDVESVRGLIVFLTMLIMVVLLLTRSNTFYQNPVLSAMKYRTFSFKFLNPSNDITYPERTYIGITYKTSIAEETVIKRKYISDGVFVVYND</sequence>
<reference evidence="2" key="2">
    <citation type="submission" date="2022-11" db="EMBL/GenBank/DDBJ databases">
        <title>Temperate bacteriophages infecting mucin-degrading bacterium Ruminococcus gnavus from the human gut.</title>
        <authorList>
            <person name="Buttimer C."/>
        </authorList>
    </citation>
    <scope>NUCLEOTIDE SEQUENCE</scope>
    <source>
        <strain evidence="2">CCUG 49994</strain>
        <strain evidence="3">CCUG 52279</strain>
    </source>
</reference>
<evidence type="ECO:0000313" key="2">
    <source>
        <dbReference type="EMBL" id="MCZ0666423.1"/>
    </source>
</evidence>
<name>A0A2N5PQK2_MEDGN</name>
<keyword evidence="1" id="KW-0472">Membrane</keyword>
<dbReference type="EMBL" id="JAPRBD010000002">
    <property type="protein sequence ID" value="MCZ0689021.1"/>
    <property type="molecule type" value="Genomic_DNA"/>
</dbReference>
<dbReference type="EMBL" id="NIHT01000002">
    <property type="protein sequence ID" value="PLT77426.1"/>
    <property type="molecule type" value="Genomic_DNA"/>
</dbReference>
<reference evidence="4 5" key="1">
    <citation type="journal article" date="2017" name="Genome Med.">
        <title>A novel Ruminococcus gnavus clade enriched in inflammatory bowel disease patients.</title>
        <authorList>
            <person name="Hall A.B."/>
            <person name="Yassour M."/>
            <person name="Sauk J."/>
            <person name="Garner A."/>
            <person name="Jiang X."/>
            <person name="Arthur T."/>
            <person name="Lagoudas G.K."/>
            <person name="Vatanen T."/>
            <person name="Fornelos N."/>
            <person name="Wilson R."/>
            <person name="Bertha M."/>
            <person name="Cohen M."/>
            <person name="Garber J."/>
            <person name="Khalili H."/>
            <person name="Gevers D."/>
            <person name="Ananthakrishnan A.N."/>
            <person name="Kugathasan S."/>
            <person name="Lander E.S."/>
            <person name="Blainey P."/>
            <person name="Vlamakis H."/>
            <person name="Xavier R.J."/>
            <person name="Huttenhower C."/>
        </authorList>
    </citation>
    <scope>NUCLEOTIDE SEQUENCE [LARGE SCALE GENOMIC DNA]</scope>
    <source>
        <strain evidence="4 5">RJX1125</strain>
    </source>
</reference>
<proteinExistence type="predicted"/>
<organism evidence="4 5">
    <name type="scientific">Mediterraneibacter gnavus</name>
    <name type="common">Ruminococcus gnavus</name>
    <dbReference type="NCBI Taxonomy" id="33038"/>
    <lineage>
        <taxon>Bacteria</taxon>
        <taxon>Bacillati</taxon>
        <taxon>Bacillota</taxon>
        <taxon>Clostridia</taxon>
        <taxon>Lachnospirales</taxon>
        <taxon>Lachnospiraceae</taxon>
        <taxon>Mediterraneibacter</taxon>
    </lineage>
</organism>
<dbReference type="EMBL" id="JAPRAY010000002">
    <property type="protein sequence ID" value="MCZ0666423.1"/>
    <property type="molecule type" value="Genomic_DNA"/>
</dbReference>
<dbReference type="Proteomes" id="UP001076974">
    <property type="component" value="Unassembled WGS sequence"/>
</dbReference>
<dbReference type="AlphaFoldDB" id="A0A2N5PQK2"/>